<name>A0A8T0H1W6_CERPU</name>
<protein>
    <submittedName>
        <fullName evidence="1">Uncharacterized protein</fullName>
    </submittedName>
</protein>
<dbReference type="Proteomes" id="UP000822688">
    <property type="component" value="Chromosome 8"/>
</dbReference>
<evidence type="ECO:0000313" key="1">
    <source>
        <dbReference type="EMBL" id="KAG0565330.1"/>
    </source>
</evidence>
<reference evidence="1" key="1">
    <citation type="submission" date="2020-06" db="EMBL/GenBank/DDBJ databases">
        <title>WGS assembly of Ceratodon purpureus strain R40.</title>
        <authorList>
            <person name="Carey S.B."/>
            <person name="Jenkins J."/>
            <person name="Shu S."/>
            <person name="Lovell J.T."/>
            <person name="Sreedasyam A."/>
            <person name="Maumus F."/>
            <person name="Tiley G.P."/>
            <person name="Fernandez-Pozo N."/>
            <person name="Barry K."/>
            <person name="Chen C."/>
            <person name="Wang M."/>
            <person name="Lipzen A."/>
            <person name="Daum C."/>
            <person name="Saski C.A."/>
            <person name="Payton A.C."/>
            <person name="Mcbreen J.C."/>
            <person name="Conrad R.E."/>
            <person name="Kollar L.M."/>
            <person name="Olsson S."/>
            <person name="Huttunen S."/>
            <person name="Landis J.B."/>
            <person name="Wickett N.J."/>
            <person name="Johnson M.G."/>
            <person name="Rensing S.A."/>
            <person name="Grimwood J."/>
            <person name="Schmutz J."/>
            <person name="Mcdaniel S.F."/>
        </authorList>
    </citation>
    <scope>NUCLEOTIDE SEQUENCE</scope>
    <source>
        <strain evidence="1">R40</strain>
    </source>
</reference>
<accession>A0A8T0H1W6</accession>
<sequence>MLVYGCDSSALAAVAREIWSIKDVCSVHEHIAYRVSYSFCGVENLLWLCEDNRVEVAVLILFLVSYSSHTDGPAMRERCGRVTVLNRPSMALWSSSPWPDVSRDHNQFHVV</sequence>
<dbReference type="AlphaFoldDB" id="A0A8T0H1W6"/>
<evidence type="ECO:0000313" key="2">
    <source>
        <dbReference type="Proteomes" id="UP000822688"/>
    </source>
</evidence>
<dbReference type="EMBL" id="CM026429">
    <property type="protein sequence ID" value="KAG0565330.1"/>
    <property type="molecule type" value="Genomic_DNA"/>
</dbReference>
<keyword evidence="2" id="KW-1185">Reference proteome</keyword>
<organism evidence="1 2">
    <name type="scientific">Ceratodon purpureus</name>
    <name type="common">Fire moss</name>
    <name type="synonym">Dicranum purpureum</name>
    <dbReference type="NCBI Taxonomy" id="3225"/>
    <lineage>
        <taxon>Eukaryota</taxon>
        <taxon>Viridiplantae</taxon>
        <taxon>Streptophyta</taxon>
        <taxon>Embryophyta</taxon>
        <taxon>Bryophyta</taxon>
        <taxon>Bryophytina</taxon>
        <taxon>Bryopsida</taxon>
        <taxon>Dicranidae</taxon>
        <taxon>Pseudoditrichales</taxon>
        <taxon>Ditrichaceae</taxon>
        <taxon>Ceratodon</taxon>
    </lineage>
</organism>
<gene>
    <name evidence="1" type="ORF">KC19_8G182500</name>
</gene>
<proteinExistence type="predicted"/>
<comment type="caution">
    <text evidence="1">The sequence shown here is derived from an EMBL/GenBank/DDBJ whole genome shotgun (WGS) entry which is preliminary data.</text>
</comment>